<organism evidence="3 4">
    <name type="scientific">Corchorus olitorius</name>
    <dbReference type="NCBI Taxonomy" id="93759"/>
    <lineage>
        <taxon>Eukaryota</taxon>
        <taxon>Viridiplantae</taxon>
        <taxon>Streptophyta</taxon>
        <taxon>Embryophyta</taxon>
        <taxon>Tracheophyta</taxon>
        <taxon>Spermatophyta</taxon>
        <taxon>Magnoliopsida</taxon>
        <taxon>eudicotyledons</taxon>
        <taxon>Gunneridae</taxon>
        <taxon>Pentapetalae</taxon>
        <taxon>rosids</taxon>
        <taxon>malvids</taxon>
        <taxon>Malvales</taxon>
        <taxon>Malvaceae</taxon>
        <taxon>Grewioideae</taxon>
        <taxon>Apeibeae</taxon>
        <taxon>Corchorus</taxon>
    </lineage>
</organism>
<dbReference type="InterPro" id="IPR027942">
    <property type="entry name" value="SEO_N"/>
</dbReference>
<accession>A0A1R3J3D8</accession>
<feature type="domain" description="Sieve element occlusion N-terminal" evidence="1">
    <location>
        <begin position="26"/>
        <end position="311"/>
    </location>
</feature>
<dbReference type="PANTHER" id="PTHR33232:SF12">
    <property type="entry name" value="PROTEIN SIEVE ELEMENT OCCLUSION B-LIKE"/>
    <property type="match status" value="1"/>
</dbReference>
<dbReference type="OrthoDB" id="1145248at2759"/>
<proteinExistence type="predicted"/>
<dbReference type="Proteomes" id="UP000187203">
    <property type="component" value="Unassembled WGS sequence"/>
</dbReference>
<comment type="caution">
    <text evidence="3">The sequence shown here is derived from an EMBL/GenBank/DDBJ whole genome shotgun (WGS) entry which is preliminary data.</text>
</comment>
<dbReference type="AlphaFoldDB" id="A0A1R3J3D8"/>
<gene>
    <name evidence="3" type="ORF">COLO4_19797</name>
</gene>
<evidence type="ECO:0000313" key="3">
    <source>
        <dbReference type="EMBL" id="OMO89345.1"/>
    </source>
</evidence>
<evidence type="ECO:0000313" key="4">
    <source>
        <dbReference type="Proteomes" id="UP000187203"/>
    </source>
</evidence>
<dbReference type="PANTHER" id="PTHR33232">
    <property type="entry name" value="PROTEIN SIEVE ELEMENT OCCLUSION B-LIKE"/>
    <property type="match status" value="1"/>
</dbReference>
<keyword evidence="4" id="KW-1185">Reference proteome</keyword>
<dbReference type="GO" id="GO:0010088">
    <property type="term" value="P:phloem development"/>
    <property type="evidence" value="ECO:0007669"/>
    <property type="project" value="InterPro"/>
</dbReference>
<name>A0A1R3J3D8_9ROSI</name>
<dbReference type="EMBL" id="AWUE01016816">
    <property type="protein sequence ID" value="OMO89345.1"/>
    <property type="molecule type" value="Genomic_DNA"/>
</dbReference>
<dbReference type="STRING" id="93759.A0A1R3J3D8"/>
<evidence type="ECO:0008006" key="5">
    <source>
        <dbReference type="Google" id="ProtNLM"/>
    </source>
</evidence>
<dbReference type="Pfam" id="PF14576">
    <property type="entry name" value="SEO_N"/>
    <property type="match status" value="1"/>
</dbReference>
<evidence type="ECO:0000259" key="2">
    <source>
        <dbReference type="Pfam" id="PF14577"/>
    </source>
</evidence>
<evidence type="ECO:0000259" key="1">
    <source>
        <dbReference type="Pfam" id="PF14576"/>
    </source>
</evidence>
<feature type="domain" description="Sieve element occlusion C-terminal" evidence="2">
    <location>
        <begin position="475"/>
        <end position="703"/>
    </location>
</feature>
<dbReference type="InterPro" id="IPR027944">
    <property type="entry name" value="SEO_C"/>
</dbReference>
<dbReference type="InterPro" id="IPR039299">
    <property type="entry name" value="SEOA"/>
</dbReference>
<reference evidence="4" key="1">
    <citation type="submission" date="2013-09" db="EMBL/GenBank/DDBJ databases">
        <title>Corchorus olitorius genome sequencing.</title>
        <authorList>
            <person name="Alam M."/>
            <person name="Haque M.S."/>
            <person name="Islam M.S."/>
            <person name="Emdad E.M."/>
            <person name="Islam M.M."/>
            <person name="Ahmed B."/>
            <person name="Halim A."/>
            <person name="Hossen Q.M.M."/>
            <person name="Hossain M.Z."/>
            <person name="Ahmed R."/>
            <person name="Khan M.M."/>
            <person name="Islam R."/>
            <person name="Rashid M.M."/>
            <person name="Khan S.A."/>
            <person name="Rahman M.S."/>
            <person name="Alam M."/>
            <person name="Yahiya A.S."/>
            <person name="Khan M.S."/>
            <person name="Azam M.S."/>
            <person name="Haque T."/>
            <person name="Lashkar M.Z.H."/>
            <person name="Akhand A.I."/>
            <person name="Morshed G."/>
            <person name="Roy S."/>
            <person name="Uddin K.S."/>
            <person name="Rabeya T."/>
            <person name="Hossain A.S."/>
            <person name="Chowdhury A."/>
            <person name="Snigdha A.R."/>
            <person name="Mortoza M.S."/>
            <person name="Matin S.A."/>
            <person name="Hoque S.M.E."/>
            <person name="Islam M.K."/>
            <person name="Roy D.K."/>
            <person name="Haider R."/>
            <person name="Moosa M.M."/>
            <person name="Elias S.M."/>
            <person name="Hasan A.M."/>
            <person name="Jahan S."/>
            <person name="Shafiuddin M."/>
            <person name="Mahmood N."/>
            <person name="Shommy N.S."/>
        </authorList>
    </citation>
    <scope>NUCLEOTIDE SEQUENCE [LARGE SCALE GENOMIC DNA]</scope>
    <source>
        <strain evidence="4">cv. O-4</strain>
    </source>
</reference>
<sequence>MATPTTQQASKSQQLLRSERRMFSASDDTAMMKQIQSTHAPDGRVVDVKPILQIIESVMRHVTPNIDHALNGGHGHLDSFDDRTSQAVVDGMLEALAYIVHKISCEISCKCSGGGDAHSTTMVLLNLLSGYSWDAKVVLTLAAFAVNFGEFWLIVQLCTTNSLAKSVALLKQLPDILEHSHSLRPQFDALNNLIKAMMDVTKCIVEFTELPPQYIMSDVPPMSSAMAHVPTAAYWTIRSVVACASQIASLVGLKHEFVTSTSEAWELSSLAHKVSSIHDHLQKLLRLCYQHIDEKRQAEAYEGLVHSLETPQLDNLKILIKIFCLGKEDPHNALVGPDKTKVHMDVLRRKHVLLLISDLDISHDEIQVLELLYKYERVSSELNYEIIWLPIVDKSTWNDTYQQKFLNLQSMMPWYTVHHPSIIEPAVIKYTKEVWRFVKKPIVVTLDPLGKVTCPNALNMLWIWGNAAFPFSSEKEESLWKQESWNIELLVNGLEANLPNWMREDKVICLYGGEEFEWIQNFTSATKVVAQSLGIGLEMVYAGKNNSKERVRKITALINERQISQTWQDTTVWFFWNRLESMLFSKTQHGKTNENDVIKQEVMTLLGYDGSEHGWAVFFRGPTEMVRAKGDKVLGSMQSFEKWEELARQLGFIPALRKHLEGIADEHHCTRLILPGISGGIAERVVCAECGRPMEMYFMYRCCVD</sequence>
<dbReference type="Pfam" id="PF14577">
    <property type="entry name" value="SEO_C"/>
    <property type="match status" value="1"/>
</dbReference>
<protein>
    <recommendedName>
        <fullName evidence="5">Sieve element occlusion</fullName>
    </recommendedName>
</protein>